<evidence type="ECO:0000256" key="1">
    <source>
        <dbReference type="SAM" id="MobiDB-lite"/>
    </source>
</evidence>
<name>A0A699W567_TANCI</name>
<feature type="compositionally biased region" description="Polar residues" evidence="1">
    <location>
        <begin position="32"/>
        <end position="58"/>
    </location>
</feature>
<dbReference type="AlphaFoldDB" id="A0A699W567"/>
<feature type="non-terminal residue" evidence="2">
    <location>
        <position position="1"/>
    </location>
</feature>
<gene>
    <name evidence="2" type="ORF">Tci_913852</name>
</gene>
<reference evidence="2" key="1">
    <citation type="journal article" date="2019" name="Sci. Rep.">
        <title>Draft genome of Tanacetum cinerariifolium, the natural source of mosquito coil.</title>
        <authorList>
            <person name="Yamashiro T."/>
            <person name="Shiraishi A."/>
            <person name="Satake H."/>
            <person name="Nakayama K."/>
        </authorList>
    </citation>
    <scope>NUCLEOTIDE SEQUENCE</scope>
</reference>
<accession>A0A699W567</accession>
<proteinExistence type="predicted"/>
<sequence>DDMPQVTKDVPSFAQSHELVKSPRPFTRHPSSKPNTSPPRITAAKSSTVSAAQNNHGK</sequence>
<dbReference type="EMBL" id="BKCJ011561411">
    <property type="protein sequence ID" value="GFD41883.1"/>
    <property type="molecule type" value="Genomic_DNA"/>
</dbReference>
<protein>
    <submittedName>
        <fullName evidence="2">Uncharacterized protein</fullName>
    </submittedName>
</protein>
<organism evidence="2">
    <name type="scientific">Tanacetum cinerariifolium</name>
    <name type="common">Dalmatian daisy</name>
    <name type="synonym">Chrysanthemum cinerariifolium</name>
    <dbReference type="NCBI Taxonomy" id="118510"/>
    <lineage>
        <taxon>Eukaryota</taxon>
        <taxon>Viridiplantae</taxon>
        <taxon>Streptophyta</taxon>
        <taxon>Embryophyta</taxon>
        <taxon>Tracheophyta</taxon>
        <taxon>Spermatophyta</taxon>
        <taxon>Magnoliopsida</taxon>
        <taxon>eudicotyledons</taxon>
        <taxon>Gunneridae</taxon>
        <taxon>Pentapetalae</taxon>
        <taxon>asterids</taxon>
        <taxon>campanulids</taxon>
        <taxon>Asterales</taxon>
        <taxon>Asteraceae</taxon>
        <taxon>Asteroideae</taxon>
        <taxon>Anthemideae</taxon>
        <taxon>Anthemidinae</taxon>
        <taxon>Tanacetum</taxon>
    </lineage>
</organism>
<comment type="caution">
    <text evidence="2">The sequence shown here is derived from an EMBL/GenBank/DDBJ whole genome shotgun (WGS) entry which is preliminary data.</text>
</comment>
<feature type="region of interest" description="Disordered" evidence="1">
    <location>
        <begin position="1"/>
        <end position="58"/>
    </location>
</feature>
<evidence type="ECO:0000313" key="2">
    <source>
        <dbReference type="EMBL" id="GFD41883.1"/>
    </source>
</evidence>